<keyword evidence="3" id="KW-1185">Reference proteome</keyword>
<gene>
    <name evidence="2" type="ORF">TEHN7118_2244</name>
</gene>
<comment type="caution">
    <text evidence="2">The sequence shown here is derived from an EMBL/GenBank/DDBJ whole genome shotgun (WGS) entry which is preliminary data.</text>
</comment>
<dbReference type="RefSeq" id="WP_069028693.1">
    <property type="nucleotide sequence ID" value="NZ_BAABQP010000011.1"/>
</dbReference>
<dbReference type="InterPro" id="IPR036271">
    <property type="entry name" value="Tet_transcr_reg_TetR-rel_C_sf"/>
</dbReference>
<name>A0A2H6DUV5_TETHA</name>
<evidence type="ECO:0000313" key="3">
    <source>
        <dbReference type="Proteomes" id="UP000236214"/>
    </source>
</evidence>
<reference evidence="2 3" key="1">
    <citation type="submission" date="2016-05" db="EMBL/GenBank/DDBJ databases">
        <title>Whole genome sequencing of Tetragenococcus halophilus subsp. halophilus NISL 7118.</title>
        <authorList>
            <person name="Shiwa Y."/>
            <person name="Nishimura I."/>
            <person name="Yoshikawa H."/>
            <person name="Koyama Y."/>
            <person name="Oguma T."/>
        </authorList>
    </citation>
    <scope>NUCLEOTIDE SEQUENCE [LARGE SCALE GENOMIC DNA]</scope>
    <source>
        <strain evidence="2 3">NISL 7118</strain>
    </source>
</reference>
<dbReference type="Proteomes" id="UP000236214">
    <property type="component" value="Unassembled WGS sequence"/>
</dbReference>
<dbReference type="Gene3D" id="1.10.10.60">
    <property type="entry name" value="Homeodomain-like"/>
    <property type="match status" value="1"/>
</dbReference>
<evidence type="ECO:0000256" key="1">
    <source>
        <dbReference type="ARBA" id="ARBA00023125"/>
    </source>
</evidence>
<dbReference type="Pfam" id="PF00440">
    <property type="entry name" value="TetR_N"/>
    <property type="match status" value="1"/>
</dbReference>
<dbReference type="PRINTS" id="PR00455">
    <property type="entry name" value="HTHTETR"/>
</dbReference>
<dbReference type="SUPFAM" id="SSF46689">
    <property type="entry name" value="Homeodomain-like"/>
    <property type="match status" value="1"/>
</dbReference>
<protein>
    <submittedName>
        <fullName evidence="2">Putative TetR family transcriptional regulator</fullName>
    </submittedName>
</protein>
<dbReference type="Gene3D" id="1.10.357.10">
    <property type="entry name" value="Tetracycline Repressor, domain 2"/>
    <property type="match status" value="1"/>
</dbReference>
<dbReference type="InterPro" id="IPR050624">
    <property type="entry name" value="HTH-type_Tx_Regulator"/>
</dbReference>
<dbReference type="GeneID" id="64053426"/>
<sequence>MYEKILDIAEQLFMTQGYQATSTRQITELLGVTQPTIYYHFKKKEDIYYAVMLRLSKDIEQNLTKIVCDSTPDLERKLITMVEFLKKKHPFNFFVMMHDVQHSLPKEMTTKLYQLFSNSYKAPFVRLLTENSPKLRESVNIEFAVSQLFILMASYLDNTNPKDNISEMIDLYLHGIYRT</sequence>
<proteinExistence type="predicted"/>
<evidence type="ECO:0000313" key="2">
    <source>
        <dbReference type="EMBL" id="GBD69438.1"/>
    </source>
</evidence>
<dbReference type="InterPro" id="IPR009057">
    <property type="entry name" value="Homeodomain-like_sf"/>
</dbReference>
<dbReference type="PROSITE" id="PS01081">
    <property type="entry name" value="HTH_TETR_1"/>
    <property type="match status" value="1"/>
</dbReference>
<dbReference type="EMBL" id="BDEC01000222">
    <property type="protein sequence ID" value="GBD69438.1"/>
    <property type="molecule type" value="Genomic_DNA"/>
</dbReference>
<dbReference type="InterPro" id="IPR001647">
    <property type="entry name" value="HTH_TetR"/>
</dbReference>
<dbReference type="AlphaFoldDB" id="A0A2H6DUV5"/>
<dbReference type="InterPro" id="IPR023772">
    <property type="entry name" value="DNA-bd_HTH_TetR-type_CS"/>
</dbReference>
<dbReference type="PROSITE" id="PS50977">
    <property type="entry name" value="HTH_TETR_2"/>
    <property type="match status" value="1"/>
</dbReference>
<dbReference type="PANTHER" id="PTHR43479">
    <property type="entry name" value="ACREF/ENVCD OPERON REPRESSOR-RELATED"/>
    <property type="match status" value="1"/>
</dbReference>
<dbReference type="SUPFAM" id="SSF48498">
    <property type="entry name" value="Tetracyclin repressor-like, C-terminal domain"/>
    <property type="match status" value="1"/>
</dbReference>
<dbReference type="PANTHER" id="PTHR43479:SF11">
    <property type="entry name" value="ACREF_ENVCD OPERON REPRESSOR-RELATED"/>
    <property type="match status" value="1"/>
</dbReference>
<accession>A0A2H6DUV5</accession>
<dbReference type="GO" id="GO:0003677">
    <property type="term" value="F:DNA binding"/>
    <property type="evidence" value="ECO:0007669"/>
    <property type="project" value="UniProtKB-UniRule"/>
</dbReference>
<keyword evidence="1" id="KW-0238">DNA-binding</keyword>
<organism evidence="2 3">
    <name type="scientific">Tetragenococcus halophilus subsp. halophilus</name>
    <dbReference type="NCBI Taxonomy" id="1513897"/>
    <lineage>
        <taxon>Bacteria</taxon>
        <taxon>Bacillati</taxon>
        <taxon>Bacillota</taxon>
        <taxon>Bacilli</taxon>
        <taxon>Lactobacillales</taxon>
        <taxon>Enterococcaceae</taxon>
        <taxon>Tetragenococcus</taxon>
    </lineage>
</organism>